<dbReference type="InterPro" id="IPR001387">
    <property type="entry name" value="Cro/C1-type_HTH"/>
</dbReference>
<dbReference type="GO" id="GO:0003677">
    <property type="term" value="F:DNA binding"/>
    <property type="evidence" value="ECO:0007669"/>
    <property type="project" value="InterPro"/>
</dbReference>
<evidence type="ECO:0000313" key="3">
    <source>
        <dbReference type="Proteomes" id="UP000295345"/>
    </source>
</evidence>
<accession>A0A4R4SY55</accession>
<comment type="caution">
    <text evidence="2">The sequence shown here is derived from an EMBL/GenBank/DDBJ whole genome shotgun (WGS) entry which is preliminary data.</text>
</comment>
<sequence>MARAKLPPTVRQRRLGSELRRLRERADLSATRAGQLFGATQARISYIEAGGYAVSAERVRALARLYSCADERLVEALAGMTGGRTRGWWDEYRHVLPTAALDLAELEHHARFVRVVSVVHVPGLLQTPEHARAVVSDVVPALAPAEVERWVSHRIKRQGILYGDASTPLTAVVHEAALRMAFGGRTTARAQLAVLLSRSEAPNITLRIIPFAVGTFPSAGHSVDQIGGSIPELDTIQLDTDHGSWFLDAPSQLVRYRMMLDRMEASSLSPDASRDLIRSIEKSL</sequence>
<evidence type="ECO:0000313" key="2">
    <source>
        <dbReference type="EMBL" id="TDC69278.1"/>
    </source>
</evidence>
<organism evidence="2 3">
    <name type="scientific">Streptomyces hainanensis</name>
    <dbReference type="NCBI Taxonomy" id="402648"/>
    <lineage>
        <taxon>Bacteria</taxon>
        <taxon>Bacillati</taxon>
        <taxon>Actinomycetota</taxon>
        <taxon>Actinomycetes</taxon>
        <taxon>Kitasatosporales</taxon>
        <taxon>Streptomycetaceae</taxon>
        <taxon>Streptomyces</taxon>
    </lineage>
</organism>
<dbReference type="InterPro" id="IPR010982">
    <property type="entry name" value="Lambda_DNA-bd_dom_sf"/>
</dbReference>
<dbReference type="SMART" id="SM00530">
    <property type="entry name" value="HTH_XRE"/>
    <property type="match status" value="1"/>
</dbReference>
<dbReference type="AlphaFoldDB" id="A0A4R4SY55"/>
<dbReference type="Pfam" id="PF19054">
    <property type="entry name" value="DUF5753"/>
    <property type="match status" value="1"/>
</dbReference>
<dbReference type="CDD" id="cd00093">
    <property type="entry name" value="HTH_XRE"/>
    <property type="match status" value="1"/>
</dbReference>
<name>A0A4R4SY55_9ACTN</name>
<feature type="domain" description="HTH cro/C1-type" evidence="1">
    <location>
        <begin position="19"/>
        <end position="73"/>
    </location>
</feature>
<reference evidence="2 3" key="1">
    <citation type="submission" date="2019-03" db="EMBL/GenBank/DDBJ databases">
        <title>Draft genome sequences of novel Actinobacteria.</title>
        <authorList>
            <person name="Sahin N."/>
            <person name="Ay H."/>
            <person name="Saygin H."/>
        </authorList>
    </citation>
    <scope>NUCLEOTIDE SEQUENCE [LARGE SCALE GENOMIC DNA]</scope>
    <source>
        <strain evidence="2 3">DSM 41900</strain>
    </source>
</reference>
<dbReference type="Pfam" id="PF13560">
    <property type="entry name" value="HTH_31"/>
    <property type="match status" value="1"/>
</dbReference>
<dbReference type="Proteomes" id="UP000295345">
    <property type="component" value="Unassembled WGS sequence"/>
</dbReference>
<evidence type="ECO:0000259" key="1">
    <source>
        <dbReference type="PROSITE" id="PS50943"/>
    </source>
</evidence>
<dbReference type="EMBL" id="SMKI01000342">
    <property type="protein sequence ID" value="TDC69278.1"/>
    <property type="molecule type" value="Genomic_DNA"/>
</dbReference>
<protein>
    <submittedName>
        <fullName evidence="2">XRE family transcriptional regulator</fullName>
    </submittedName>
</protein>
<dbReference type="InterPro" id="IPR043917">
    <property type="entry name" value="DUF5753"/>
</dbReference>
<dbReference type="SUPFAM" id="SSF47413">
    <property type="entry name" value="lambda repressor-like DNA-binding domains"/>
    <property type="match status" value="1"/>
</dbReference>
<dbReference type="RefSeq" id="WP_132820613.1">
    <property type="nucleotide sequence ID" value="NZ_SMKI01000342.1"/>
</dbReference>
<dbReference type="PROSITE" id="PS50943">
    <property type="entry name" value="HTH_CROC1"/>
    <property type="match status" value="1"/>
</dbReference>
<keyword evidence="3" id="KW-1185">Reference proteome</keyword>
<dbReference type="Gene3D" id="1.10.260.40">
    <property type="entry name" value="lambda repressor-like DNA-binding domains"/>
    <property type="match status" value="1"/>
</dbReference>
<proteinExistence type="predicted"/>
<dbReference type="OrthoDB" id="3462393at2"/>
<gene>
    <name evidence="2" type="ORF">E1283_26150</name>
</gene>